<gene>
    <name evidence="2" type="ORF">NYPRO_LOCUS10676</name>
</gene>
<sequence length="155" mass="16885">MEQTTAQTEVMLGPLQGHPWPHSEGSGPGQPQPIALKQFRRSQGGRGRCSRGGGRGESNIATTSSFPSFPGMALRARSSPSSTSQKHHPGILVAPRCPLTAQSGPARATQAESHSQPWPLMTKLPLLPISDFRSLQERKGKTWRGFQDSKHIKWN</sequence>
<dbReference type="EMBL" id="CAJHUB010000680">
    <property type="protein sequence ID" value="CAD7677878.1"/>
    <property type="molecule type" value="Genomic_DNA"/>
</dbReference>
<accession>A0A811YMG2</accession>
<evidence type="ECO:0000256" key="1">
    <source>
        <dbReference type="SAM" id="MobiDB-lite"/>
    </source>
</evidence>
<dbReference type="AlphaFoldDB" id="A0A811YMG2"/>
<evidence type="ECO:0000313" key="2">
    <source>
        <dbReference type="EMBL" id="CAD7677878.1"/>
    </source>
</evidence>
<feature type="compositionally biased region" description="Gly residues" evidence="1">
    <location>
        <begin position="44"/>
        <end position="56"/>
    </location>
</feature>
<comment type="caution">
    <text evidence="2">The sequence shown here is derived from an EMBL/GenBank/DDBJ whole genome shotgun (WGS) entry which is preliminary data.</text>
</comment>
<feature type="region of interest" description="Disordered" evidence="1">
    <location>
        <begin position="1"/>
        <end position="91"/>
    </location>
</feature>
<reference evidence="2" key="1">
    <citation type="submission" date="2020-12" db="EMBL/GenBank/DDBJ databases">
        <authorList>
            <consortium name="Molecular Ecology Group"/>
        </authorList>
    </citation>
    <scope>NUCLEOTIDE SEQUENCE</scope>
    <source>
        <strain evidence="2">TBG_1078</strain>
    </source>
</reference>
<name>A0A811YMG2_NYCPR</name>
<proteinExistence type="predicted"/>
<dbReference type="Proteomes" id="UP000645828">
    <property type="component" value="Unassembled WGS sequence"/>
</dbReference>
<keyword evidence="3" id="KW-1185">Reference proteome</keyword>
<protein>
    <submittedName>
        <fullName evidence="2">(raccoon dog) hypothetical protein</fullName>
    </submittedName>
</protein>
<evidence type="ECO:0000313" key="3">
    <source>
        <dbReference type="Proteomes" id="UP000645828"/>
    </source>
</evidence>
<organism evidence="2 3">
    <name type="scientific">Nyctereutes procyonoides</name>
    <name type="common">Raccoon dog</name>
    <name type="synonym">Canis procyonoides</name>
    <dbReference type="NCBI Taxonomy" id="34880"/>
    <lineage>
        <taxon>Eukaryota</taxon>
        <taxon>Metazoa</taxon>
        <taxon>Chordata</taxon>
        <taxon>Craniata</taxon>
        <taxon>Vertebrata</taxon>
        <taxon>Euteleostomi</taxon>
        <taxon>Mammalia</taxon>
        <taxon>Eutheria</taxon>
        <taxon>Laurasiatheria</taxon>
        <taxon>Carnivora</taxon>
        <taxon>Caniformia</taxon>
        <taxon>Canidae</taxon>
        <taxon>Nyctereutes</taxon>
    </lineage>
</organism>